<reference evidence="2 3" key="1">
    <citation type="submission" date="2018-03" db="EMBL/GenBank/DDBJ databases">
        <title>Genomic Encyclopedia of Type Strains, Phase III (KMG-III): the genomes of soil and plant-associated and newly described type strains.</title>
        <authorList>
            <person name="Whitman W."/>
        </authorList>
    </citation>
    <scope>NUCLEOTIDE SEQUENCE [LARGE SCALE GENOMIC DNA]</scope>
    <source>
        <strain evidence="2 3">CGMCC 4.7097</strain>
    </source>
</reference>
<sequence length="37" mass="4035">MEKNASPRPYRAVQAVFPQKAGLPQRSRAVHDGQSVG</sequence>
<evidence type="ECO:0000313" key="3">
    <source>
        <dbReference type="Proteomes" id="UP000241118"/>
    </source>
</evidence>
<comment type="caution">
    <text evidence="2">The sequence shown here is derived from an EMBL/GenBank/DDBJ whole genome shotgun (WGS) entry which is preliminary data.</text>
</comment>
<dbReference type="EMBL" id="PYAX01000026">
    <property type="protein sequence ID" value="PSL45981.1"/>
    <property type="molecule type" value="Genomic_DNA"/>
</dbReference>
<evidence type="ECO:0000313" key="2">
    <source>
        <dbReference type="EMBL" id="PSL45981.1"/>
    </source>
</evidence>
<name>A0A2P8HIE5_SACCR</name>
<accession>A0A2P8HIE5</accession>
<evidence type="ECO:0000256" key="1">
    <source>
        <dbReference type="SAM" id="MobiDB-lite"/>
    </source>
</evidence>
<keyword evidence="3" id="KW-1185">Reference proteome</keyword>
<proteinExistence type="predicted"/>
<protein>
    <submittedName>
        <fullName evidence="2">Uncharacterized protein</fullName>
    </submittedName>
</protein>
<feature type="region of interest" description="Disordered" evidence="1">
    <location>
        <begin position="1"/>
        <end position="37"/>
    </location>
</feature>
<dbReference type="Proteomes" id="UP000241118">
    <property type="component" value="Unassembled WGS sequence"/>
</dbReference>
<organism evidence="2 3">
    <name type="scientific">Saccharothrix carnea</name>
    <dbReference type="NCBI Taxonomy" id="1280637"/>
    <lineage>
        <taxon>Bacteria</taxon>
        <taxon>Bacillati</taxon>
        <taxon>Actinomycetota</taxon>
        <taxon>Actinomycetes</taxon>
        <taxon>Pseudonocardiales</taxon>
        <taxon>Pseudonocardiaceae</taxon>
        <taxon>Saccharothrix</taxon>
    </lineage>
</organism>
<dbReference type="AlphaFoldDB" id="A0A2P8HIE5"/>
<gene>
    <name evidence="2" type="ORF">B0I31_12612</name>
</gene>